<dbReference type="PANTHER" id="PTHR46042:SF1">
    <property type="entry name" value="DIPHTHINE METHYLTRANSFERASE"/>
    <property type="match status" value="1"/>
</dbReference>
<dbReference type="GO" id="GO:0017183">
    <property type="term" value="P:protein histidyl modification to diphthamide"/>
    <property type="evidence" value="ECO:0007669"/>
    <property type="project" value="TreeGrafter"/>
</dbReference>
<dbReference type="EMBL" id="KE124843">
    <property type="protein sequence ID" value="EPB77189.1"/>
    <property type="molecule type" value="Genomic_DNA"/>
</dbReference>
<evidence type="ECO:0000256" key="8">
    <source>
        <dbReference type="PROSITE-ProRule" id="PRU00221"/>
    </source>
</evidence>
<evidence type="ECO:0000313" key="9">
    <source>
        <dbReference type="EMBL" id="EPB77189.1"/>
    </source>
</evidence>
<sequence>MSSSIKLPQRPAFARSTSSNVLVSTYQLEGPDSRIGSLYELSHKLHIVQCINAPAGVFRFEFLKPDVVIAAVTDGSLFTTTLGASPSTESIPVAEDILLDVSSPSPSSNVACTDKNGCAHIVDIGTGTVWTCSLNDTLLCTGGEDATLKVWDVRTQSTVQRMSDFTAGVTFSSWKKEHVIVTGSYDQHIRLFDMRKSKEPLKVNETSGGVWHIEDCHHSGKQCHIAACMYGGWTLLDEGFDTIQADEKAGQELLYGVTMASENLLVYTTFNDYKVTAVTV</sequence>
<dbReference type="InterPro" id="IPR001680">
    <property type="entry name" value="WD40_rpt"/>
</dbReference>
<evidence type="ECO:0000256" key="7">
    <source>
        <dbReference type="ARBA" id="ARBA00047551"/>
    </source>
</evidence>
<comment type="pathway">
    <text evidence="1">Protein modification; peptidyl-diphthamide biosynthesis.</text>
</comment>
<keyword evidence="4" id="KW-0378">Hydrolase</keyword>
<dbReference type="SMART" id="SM00320">
    <property type="entry name" value="WD40"/>
    <property type="match status" value="2"/>
</dbReference>
<dbReference type="EC" id="3.1.1.97" evidence="6"/>
<dbReference type="AlphaFoldDB" id="A0A0D6LZB4"/>
<proteinExistence type="inferred from homology"/>
<comment type="catalytic activity">
    <reaction evidence="7">
        <text>diphthine methyl ester-[translation elongation factor 2] + H2O = diphthine-[translation elongation factor 2] + methanol + H(+)</text>
        <dbReference type="Rhea" id="RHEA:42656"/>
        <dbReference type="Rhea" id="RHEA-COMP:10172"/>
        <dbReference type="Rhea" id="RHEA-COMP:10173"/>
        <dbReference type="ChEBI" id="CHEBI:15377"/>
        <dbReference type="ChEBI" id="CHEBI:15378"/>
        <dbReference type="ChEBI" id="CHEBI:17790"/>
        <dbReference type="ChEBI" id="CHEBI:79005"/>
        <dbReference type="ChEBI" id="CHEBI:82696"/>
        <dbReference type="EC" id="3.1.1.97"/>
    </reaction>
</comment>
<dbReference type="Proteomes" id="UP000054495">
    <property type="component" value="Unassembled WGS sequence"/>
</dbReference>
<feature type="repeat" description="WD" evidence="8">
    <location>
        <begin position="135"/>
        <end position="161"/>
    </location>
</feature>
<dbReference type="GO" id="GO:0005737">
    <property type="term" value="C:cytoplasm"/>
    <property type="evidence" value="ECO:0007669"/>
    <property type="project" value="TreeGrafter"/>
</dbReference>
<evidence type="ECO:0000256" key="4">
    <source>
        <dbReference type="ARBA" id="ARBA00022801"/>
    </source>
</evidence>
<evidence type="ECO:0000256" key="5">
    <source>
        <dbReference type="ARBA" id="ARBA00038092"/>
    </source>
</evidence>
<dbReference type="InterPro" id="IPR019775">
    <property type="entry name" value="WD40_repeat_CS"/>
</dbReference>
<dbReference type="PANTHER" id="PTHR46042">
    <property type="entry name" value="DIPHTHINE METHYLTRANSFERASE"/>
    <property type="match status" value="1"/>
</dbReference>
<gene>
    <name evidence="9" type="ORF">ANCCEY_03715</name>
</gene>
<dbReference type="PROSITE" id="PS00678">
    <property type="entry name" value="WD_REPEATS_1"/>
    <property type="match status" value="1"/>
</dbReference>
<dbReference type="GO" id="GO:0061685">
    <property type="term" value="F:diphthine methylesterase activity"/>
    <property type="evidence" value="ECO:0007669"/>
    <property type="project" value="UniProtKB-EC"/>
</dbReference>
<keyword evidence="10" id="KW-1185">Reference proteome</keyword>
<evidence type="ECO:0000256" key="1">
    <source>
        <dbReference type="ARBA" id="ARBA00005156"/>
    </source>
</evidence>
<evidence type="ECO:0000256" key="6">
    <source>
        <dbReference type="ARBA" id="ARBA00039131"/>
    </source>
</evidence>
<organism evidence="9 10">
    <name type="scientific">Ancylostoma ceylanicum</name>
    <dbReference type="NCBI Taxonomy" id="53326"/>
    <lineage>
        <taxon>Eukaryota</taxon>
        <taxon>Metazoa</taxon>
        <taxon>Ecdysozoa</taxon>
        <taxon>Nematoda</taxon>
        <taxon>Chromadorea</taxon>
        <taxon>Rhabditida</taxon>
        <taxon>Rhabditina</taxon>
        <taxon>Rhabditomorpha</taxon>
        <taxon>Strongyloidea</taxon>
        <taxon>Ancylostomatidae</taxon>
        <taxon>Ancylostomatinae</taxon>
        <taxon>Ancylostoma</taxon>
    </lineage>
</organism>
<comment type="similarity">
    <text evidence="5">Belongs to the DPH7 family.</text>
</comment>
<evidence type="ECO:0000256" key="3">
    <source>
        <dbReference type="ARBA" id="ARBA00022737"/>
    </source>
</evidence>
<evidence type="ECO:0000313" key="10">
    <source>
        <dbReference type="Proteomes" id="UP000054495"/>
    </source>
</evidence>
<dbReference type="SUPFAM" id="SSF50978">
    <property type="entry name" value="WD40 repeat-like"/>
    <property type="match status" value="1"/>
</dbReference>
<accession>A0A0D6LZB4</accession>
<protein>
    <recommendedName>
        <fullName evidence="6">methylated diphthine methylhydrolase</fullName>
        <ecNumber evidence="6">3.1.1.97</ecNumber>
    </recommendedName>
</protein>
<dbReference type="InterPro" id="IPR015943">
    <property type="entry name" value="WD40/YVTN_repeat-like_dom_sf"/>
</dbReference>
<dbReference type="InterPro" id="IPR052415">
    <property type="entry name" value="Diphthine_MTase"/>
</dbReference>
<dbReference type="Pfam" id="PF00400">
    <property type="entry name" value="WD40"/>
    <property type="match status" value="1"/>
</dbReference>
<dbReference type="Gene3D" id="2.130.10.10">
    <property type="entry name" value="YVTN repeat-like/Quinoprotein amine dehydrogenase"/>
    <property type="match status" value="1"/>
</dbReference>
<dbReference type="InterPro" id="IPR036322">
    <property type="entry name" value="WD40_repeat_dom_sf"/>
</dbReference>
<name>A0A0D6LZB4_9BILA</name>
<keyword evidence="2 8" id="KW-0853">WD repeat</keyword>
<evidence type="ECO:0000256" key="2">
    <source>
        <dbReference type="ARBA" id="ARBA00022574"/>
    </source>
</evidence>
<keyword evidence="3" id="KW-0677">Repeat</keyword>
<dbReference type="PROSITE" id="PS50082">
    <property type="entry name" value="WD_REPEATS_2"/>
    <property type="match status" value="1"/>
</dbReference>
<reference evidence="9 10" key="1">
    <citation type="submission" date="2013-05" db="EMBL/GenBank/DDBJ databases">
        <title>Draft genome of the parasitic nematode Anyclostoma ceylanicum.</title>
        <authorList>
            <person name="Mitreva M."/>
        </authorList>
    </citation>
    <scope>NUCLEOTIDE SEQUENCE [LARGE SCALE GENOMIC DNA]</scope>
</reference>